<organism evidence="1 2">
    <name type="scientific">Melia azedarach</name>
    <name type="common">Chinaberry tree</name>
    <dbReference type="NCBI Taxonomy" id="155640"/>
    <lineage>
        <taxon>Eukaryota</taxon>
        <taxon>Viridiplantae</taxon>
        <taxon>Streptophyta</taxon>
        <taxon>Embryophyta</taxon>
        <taxon>Tracheophyta</taxon>
        <taxon>Spermatophyta</taxon>
        <taxon>Magnoliopsida</taxon>
        <taxon>eudicotyledons</taxon>
        <taxon>Gunneridae</taxon>
        <taxon>Pentapetalae</taxon>
        <taxon>rosids</taxon>
        <taxon>malvids</taxon>
        <taxon>Sapindales</taxon>
        <taxon>Meliaceae</taxon>
        <taxon>Melia</taxon>
    </lineage>
</organism>
<name>A0ACC1XP20_MELAZ</name>
<comment type="caution">
    <text evidence="1">The sequence shown here is derived from an EMBL/GenBank/DDBJ whole genome shotgun (WGS) entry which is preliminary data.</text>
</comment>
<gene>
    <name evidence="1" type="ORF">OWV82_015361</name>
</gene>
<sequence>MAKSHSRSPRLSLSRSISRVRVHSPSLQRKRANSIETDQKVEFLSGPNSEEIDYGYGGNETGSDDQKNGNKVMVVVDSSLDAMGALEWALSHTIQNQQDTLVLLYVAKSSSRQGNESSGKLNLRVYEKLHSMKNICQMKRPGVQVEIAISQGKEKGPVIAEEAKRQNVSLLVLGQRKKSILWRLMRRWASKKKAVTDIVDYCIQNSSCMTIAVRRKGSKLGGYLITTKRHKNFWLLA</sequence>
<dbReference type="Proteomes" id="UP001164539">
    <property type="component" value="Chromosome 8"/>
</dbReference>
<evidence type="ECO:0000313" key="1">
    <source>
        <dbReference type="EMBL" id="KAJ4713241.1"/>
    </source>
</evidence>
<reference evidence="1 2" key="1">
    <citation type="journal article" date="2023" name="Science">
        <title>Complex scaffold remodeling in plant triterpene biosynthesis.</title>
        <authorList>
            <person name="De La Pena R."/>
            <person name="Hodgson H."/>
            <person name="Liu J.C."/>
            <person name="Stephenson M.J."/>
            <person name="Martin A.C."/>
            <person name="Owen C."/>
            <person name="Harkess A."/>
            <person name="Leebens-Mack J."/>
            <person name="Jimenez L.E."/>
            <person name="Osbourn A."/>
            <person name="Sattely E.S."/>
        </authorList>
    </citation>
    <scope>NUCLEOTIDE SEQUENCE [LARGE SCALE GENOMIC DNA]</scope>
    <source>
        <strain evidence="2">cv. JPN11</strain>
        <tissue evidence="1">Leaf</tissue>
    </source>
</reference>
<protein>
    <submittedName>
        <fullName evidence="1">Adenine nucleotide alpha hydrolases-like superfamily protein</fullName>
    </submittedName>
</protein>
<keyword evidence="2" id="KW-1185">Reference proteome</keyword>
<evidence type="ECO:0000313" key="2">
    <source>
        <dbReference type="Proteomes" id="UP001164539"/>
    </source>
</evidence>
<accession>A0ACC1XP20</accession>
<proteinExistence type="predicted"/>
<dbReference type="EMBL" id="CM051401">
    <property type="protein sequence ID" value="KAJ4713241.1"/>
    <property type="molecule type" value="Genomic_DNA"/>
</dbReference>